<comment type="caution">
    <text evidence="1">The sequence shown here is derived from an EMBL/GenBank/DDBJ whole genome shotgun (WGS) entry which is preliminary data.</text>
</comment>
<protein>
    <recommendedName>
        <fullName evidence="3">Leucine-rich repeat-containing N-terminal plant-type domain-containing protein</fullName>
    </recommendedName>
</protein>
<evidence type="ECO:0008006" key="3">
    <source>
        <dbReference type="Google" id="ProtNLM"/>
    </source>
</evidence>
<dbReference type="EMBL" id="RWGY01000013">
    <property type="protein sequence ID" value="TVU25267.1"/>
    <property type="molecule type" value="Genomic_DNA"/>
</dbReference>
<dbReference type="Proteomes" id="UP000324897">
    <property type="component" value="Chromosome 2"/>
</dbReference>
<evidence type="ECO:0000313" key="1">
    <source>
        <dbReference type="EMBL" id="TVU25267.1"/>
    </source>
</evidence>
<dbReference type="AlphaFoldDB" id="A0A5J9UPY6"/>
<evidence type="ECO:0000313" key="2">
    <source>
        <dbReference type="Proteomes" id="UP000324897"/>
    </source>
</evidence>
<keyword evidence="2" id="KW-1185">Reference proteome</keyword>
<feature type="non-terminal residue" evidence="1">
    <location>
        <position position="1"/>
    </location>
</feature>
<sequence>YNTGKLSNLFNQDLQDNLLSGTIPASLGIINTLKNIRLHGNNETRLIPSSLGNQTNLVSLKLAEFAIAKGTHSCLPRQYQDTTISICYSTLIKPHRTWQNSLRPAICTILYI</sequence>
<dbReference type="InterPro" id="IPR032675">
    <property type="entry name" value="LRR_dom_sf"/>
</dbReference>
<organism evidence="1 2">
    <name type="scientific">Eragrostis curvula</name>
    <name type="common">weeping love grass</name>
    <dbReference type="NCBI Taxonomy" id="38414"/>
    <lineage>
        <taxon>Eukaryota</taxon>
        <taxon>Viridiplantae</taxon>
        <taxon>Streptophyta</taxon>
        <taxon>Embryophyta</taxon>
        <taxon>Tracheophyta</taxon>
        <taxon>Spermatophyta</taxon>
        <taxon>Magnoliopsida</taxon>
        <taxon>Liliopsida</taxon>
        <taxon>Poales</taxon>
        <taxon>Poaceae</taxon>
        <taxon>PACMAD clade</taxon>
        <taxon>Chloridoideae</taxon>
        <taxon>Eragrostideae</taxon>
        <taxon>Eragrostidinae</taxon>
        <taxon>Eragrostis</taxon>
    </lineage>
</organism>
<dbReference type="SUPFAM" id="SSF52058">
    <property type="entry name" value="L domain-like"/>
    <property type="match status" value="1"/>
</dbReference>
<dbReference type="Gene3D" id="3.80.10.10">
    <property type="entry name" value="Ribonuclease Inhibitor"/>
    <property type="match status" value="1"/>
</dbReference>
<dbReference type="Gramene" id="TVU25267">
    <property type="protein sequence ID" value="TVU25267"/>
    <property type="gene ID" value="EJB05_27758"/>
</dbReference>
<reference evidence="1 2" key="1">
    <citation type="journal article" date="2019" name="Sci. Rep.">
        <title>A high-quality genome of Eragrostis curvula grass provides insights into Poaceae evolution and supports new strategies to enhance forage quality.</title>
        <authorList>
            <person name="Carballo J."/>
            <person name="Santos B.A.C.M."/>
            <person name="Zappacosta D."/>
            <person name="Garbus I."/>
            <person name="Selva J.P."/>
            <person name="Gallo C.A."/>
            <person name="Diaz A."/>
            <person name="Albertini E."/>
            <person name="Caccamo M."/>
            <person name="Echenique V."/>
        </authorList>
    </citation>
    <scope>NUCLEOTIDE SEQUENCE [LARGE SCALE GENOMIC DNA]</scope>
    <source>
        <strain evidence="2">cv. Victoria</strain>
        <tissue evidence="1">Leaf</tissue>
    </source>
</reference>
<name>A0A5J9UPY6_9POAL</name>
<accession>A0A5J9UPY6</accession>
<dbReference type="OrthoDB" id="406235at2759"/>
<proteinExistence type="predicted"/>
<gene>
    <name evidence="1" type="ORF">EJB05_27758</name>
</gene>